<reference evidence="2" key="1">
    <citation type="journal article" date="2013" name="Genetics">
        <title>The draft genome and transcriptome of Panagrellus redivivus are shaped by the harsh demands of a free-living lifestyle.</title>
        <authorList>
            <person name="Srinivasan J."/>
            <person name="Dillman A.R."/>
            <person name="Macchietto M.G."/>
            <person name="Heikkinen L."/>
            <person name="Lakso M."/>
            <person name="Fracchia K.M."/>
            <person name="Antoshechkin I."/>
            <person name="Mortazavi A."/>
            <person name="Wong G."/>
            <person name="Sternberg P.W."/>
        </authorList>
    </citation>
    <scope>NUCLEOTIDE SEQUENCE [LARGE SCALE GENOMIC DNA]</scope>
    <source>
        <strain evidence="2">MT8872</strain>
    </source>
</reference>
<evidence type="ECO:0000313" key="2">
    <source>
        <dbReference type="Proteomes" id="UP000492821"/>
    </source>
</evidence>
<name>A0A7E4V4D8_PANRE</name>
<organism evidence="2 3">
    <name type="scientific">Panagrellus redivivus</name>
    <name type="common">Microworm</name>
    <dbReference type="NCBI Taxonomy" id="6233"/>
    <lineage>
        <taxon>Eukaryota</taxon>
        <taxon>Metazoa</taxon>
        <taxon>Ecdysozoa</taxon>
        <taxon>Nematoda</taxon>
        <taxon>Chromadorea</taxon>
        <taxon>Rhabditida</taxon>
        <taxon>Tylenchina</taxon>
        <taxon>Panagrolaimomorpha</taxon>
        <taxon>Panagrolaimoidea</taxon>
        <taxon>Panagrolaimidae</taxon>
        <taxon>Panagrellus</taxon>
    </lineage>
</organism>
<keyword evidence="2" id="KW-1185">Reference proteome</keyword>
<reference evidence="3" key="2">
    <citation type="submission" date="2020-10" db="UniProtKB">
        <authorList>
            <consortium name="WormBaseParasite"/>
        </authorList>
    </citation>
    <scope>IDENTIFICATION</scope>
</reference>
<dbReference type="WBParaSite" id="Pan_g16360.t1">
    <property type="protein sequence ID" value="Pan_g16360.t1"/>
    <property type="gene ID" value="Pan_g16360"/>
</dbReference>
<proteinExistence type="predicted"/>
<dbReference type="Proteomes" id="UP000492821">
    <property type="component" value="Unassembled WGS sequence"/>
</dbReference>
<sequence>MQDQGIGDEDGPAFFDNVINIQDGVPCRAKRKSIEDPSPQPIYESEDTEDKHLPYCPFVDSFIISDVELITDFGTGIAEIVVLETCLTDVVQVIDGCQGGNTSFEAVRKLSPRDLITFIGEESSHDGGGD</sequence>
<feature type="region of interest" description="Disordered" evidence="1">
    <location>
        <begin position="29"/>
        <end position="48"/>
    </location>
</feature>
<evidence type="ECO:0000313" key="3">
    <source>
        <dbReference type="WBParaSite" id="Pan_g16360.t1"/>
    </source>
</evidence>
<evidence type="ECO:0000256" key="1">
    <source>
        <dbReference type="SAM" id="MobiDB-lite"/>
    </source>
</evidence>
<dbReference type="AlphaFoldDB" id="A0A7E4V4D8"/>
<accession>A0A7E4V4D8</accession>
<protein>
    <submittedName>
        <fullName evidence="3">Integrase core domain containing protein</fullName>
    </submittedName>
</protein>